<organism evidence="1 2">
    <name type="scientific">Actinokineospora auranticolor</name>
    <dbReference type="NCBI Taxonomy" id="155976"/>
    <lineage>
        <taxon>Bacteria</taxon>
        <taxon>Bacillati</taxon>
        <taxon>Actinomycetota</taxon>
        <taxon>Actinomycetes</taxon>
        <taxon>Pseudonocardiales</taxon>
        <taxon>Pseudonocardiaceae</taxon>
        <taxon>Actinokineospora</taxon>
    </lineage>
</organism>
<protein>
    <recommendedName>
        <fullName evidence="3">Protocatechuate 3,4-dioxygenase beta subunit</fullName>
    </recommendedName>
</protein>
<proteinExistence type="predicted"/>
<dbReference type="PANTHER" id="PTHR34315:SF1">
    <property type="entry name" value="INTRADIOL RING-CLEAVAGE DIOXYGENASES DOMAIN-CONTAINING PROTEIN-RELATED"/>
    <property type="match status" value="1"/>
</dbReference>
<dbReference type="Proteomes" id="UP000239203">
    <property type="component" value="Unassembled WGS sequence"/>
</dbReference>
<sequence>MVDRFDVDADEGKRVSRRTLVLGGLTLAGVLAACGDSSDAAPDAAVPSVAAGTDPVTLLAGAGTCGLSPTTTQGPYYFDPDKLRGDVREDRPGTRLDLALKVVDSESCGPLKDLVVEIWHCDAKGRYSGAEKLSASGFGSMGGSMPSGMPMPTGMMMPGSSGDMADLTPQDDTRYLRGAQVSDAQGVVRFTTVWPGWYTGRTVHIHVMVHVNNTKALVTQLMFDEKLNNKVFAVAPYASHLGRDTTNAKDTIFKNDMLMGVKAAGTGYIAAKTLGVDVDKNGR</sequence>
<evidence type="ECO:0008006" key="3">
    <source>
        <dbReference type="Google" id="ProtNLM"/>
    </source>
</evidence>
<reference evidence="1 2" key="1">
    <citation type="submission" date="2018-02" db="EMBL/GenBank/DDBJ databases">
        <title>Genomic Encyclopedia of Archaeal and Bacterial Type Strains, Phase II (KMG-II): from individual species to whole genera.</title>
        <authorList>
            <person name="Goeker M."/>
        </authorList>
    </citation>
    <scope>NUCLEOTIDE SEQUENCE [LARGE SCALE GENOMIC DNA]</scope>
    <source>
        <strain evidence="1 2">YU 961-1</strain>
    </source>
</reference>
<dbReference type="InterPro" id="IPR015889">
    <property type="entry name" value="Intradiol_dOase_core"/>
</dbReference>
<name>A0A2S6GQJ9_9PSEU</name>
<dbReference type="AlphaFoldDB" id="A0A2S6GQJ9"/>
<dbReference type="CDD" id="cd03457">
    <property type="entry name" value="intradiol_dioxygenase_like"/>
    <property type="match status" value="1"/>
</dbReference>
<dbReference type="RefSeq" id="WP_104479755.1">
    <property type="nucleotide sequence ID" value="NZ_CP154825.1"/>
</dbReference>
<dbReference type="Gene3D" id="2.60.130.10">
    <property type="entry name" value="Aromatic compound dioxygenase"/>
    <property type="match status" value="1"/>
</dbReference>
<dbReference type="OrthoDB" id="9800887at2"/>
<evidence type="ECO:0000313" key="1">
    <source>
        <dbReference type="EMBL" id="PPK67470.1"/>
    </source>
</evidence>
<dbReference type="EMBL" id="PTIX01000007">
    <property type="protein sequence ID" value="PPK67470.1"/>
    <property type="molecule type" value="Genomic_DNA"/>
</dbReference>
<dbReference type="PANTHER" id="PTHR34315">
    <property type="match status" value="1"/>
</dbReference>
<dbReference type="GO" id="GO:0005506">
    <property type="term" value="F:iron ion binding"/>
    <property type="evidence" value="ECO:0007669"/>
    <property type="project" value="InterPro"/>
</dbReference>
<accession>A0A2S6GQJ9</accession>
<keyword evidence="2" id="KW-1185">Reference proteome</keyword>
<gene>
    <name evidence="1" type="ORF">CLV40_107134</name>
</gene>
<evidence type="ECO:0000313" key="2">
    <source>
        <dbReference type="Proteomes" id="UP000239203"/>
    </source>
</evidence>
<dbReference type="SUPFAM" id="SSF49482">
    <property type="entry name" value="Aromatic compound dioxygenase"/>
    <property type="match status" value="1"/>
</dbReference>
<comment type="caution">
    <text evidence="1">The sequence shown here is derived from an EMBL/GenBank/DDBJ whole genome shotgun (WGS) entry which is preliminary data.</text>
</comment>
<dbReference type="GO" id="GO:0016702">
    <property type="term" value="F:oxidoreductase activity, acting on single donors with incorporation of molecular oxygen, incorporation of two atoms of oxygen"/>
    <property type="evidence" value="ECO:0007669"/>
    <property type="project" value="InterPro"/>
</dbReference>
<dbReference type="PROSITE" id="PS51257">
    <property type="entry name" value="PROKAR_LIPOPROTEIN"/>
    <property type="match status" value="1"/>
</dbReference>